<reference evidence="1 2" key="1">
    <citation type="submission" date="2020-06" db="EMBL/GenBank/DDBJ databases">
        <title>Characterization of Pseudomonas phiPsa374-like phages.</title>
        <authorList>
            <person name="Warring S."/>
            <person name="Malone L.M."/>
            <person name="Easingwood R.A."/>
            <person name="Rigano L."/>
            <person name="Frampton R.A."/>
            <person name="Lopez Acedo E."/>
            <person name="Templeton M.D."/>
            <person name="Kleffmann T."/>
            <person name="Bostina M."/>
            <person name="Fineran P.C."/>
        </authorList>
    </citation>
    <scope>NUCLEOTIDE SEQUENCE [LARGE SCALE GENOMIC DNA]</scope>
</reference>
<dbReference type="Proteomes" id="UP000516074">
    <property type="component" value="Segment"/>
</dbReference>
<organism evidence="1 2">
    <name type="scientific">Pseudomonas phage phiPsa267</name>
    <dbReference type="NCBI Taxonomy" id="1460361"/>
    <lineage>
        <taxon>Viruses</taxon>
        <taxon>Duplodnaviria</taxon>
        <taxon>Heunggongvirae</taxon>
        <taxon>Uroviricota</taxon>
        <taxon>Caudoviricetes</taxon>
        <taxon>Vandenendeviridae</taxon>
        <taxon>Gorskivirinae</taxon>
        <taxon>Otagovirus</taxon>
        <taxon>Otagovirus psa267</taxon>
    </lineage>
</organism>
<protein>
    <recommendedName>
        <fullName evidence="3">Tail tube protein</fullName>
    </recommendedName>
</protein>
<evidence type="ECO:0008006" key="3">
    <source>
        <dbReference type="Google" id="ProtNLM"/>
    </source>
</evidence>
<name>A0A7G9V0U8_9CAUD</name>
<dbReference type="EMBL" id="MT670417">
    <property type="protein sequence ID" value="QNN99903.1"/>
    <property type="molecule type" value="Genomic_DNA"/>
</dbReference>
<keyword evidence="2" id="KW-1185">Reference proteome</keyword>
<evidence type="ECO:0000313" key="1">
    <source>
        <dbReference type="EMBL" id="QNN99903.1"/>
    </source>
</evidence>
<evidence type="ECO:0000313" key="2">
    <source>
        <dbReference type="Proteomes" id="UP000516074"/>
    </source>
</evidence>
<proteinExistence type="predicted"/>
<accession>A0A7G9V0U8</accession>
<sequence>MSGSVLTYDPKSVTISVCGWIVPGIVSVSLQWKSEAFSVRKGIRGVHTRIYNPDRQATLVIELLQTSIANDVFTSIVLQDAQHHAGLLDPVMLKDTSGTSRFTTSQAFIKTFPEMTFNAEGTITRKWEIEILSFVTASGNVGGSASNGIDVTDIISGAMSSAQDLVSDSFGAVSGYFS</sequence>
<gene>
    <name evidence="1" type="ORF">phiPsa267_075</name>
</gene>